<dbReference type="Gene3D" id="3.40.50.150">
    <property type="entry name" value="Vaccinia Virus protein VP39"/>
    <property type="match status" value="1"/>
</dbReference>
<keyword evidence="7 15" id="KW-0949">S-adenosyl-L-methionine</keyword>
<evidence type="ECO:0000259" key="18">
    <source>
        <dbReference type="PROSITE" id="PS51569"/>
    </source>
</evidence>
<keyword evidence="20" id="KW-1185">Reference proteome</keyword>
<dbReference type="GO" id="GO:0005634">
    <property type="term" value="C:nucleus"/>
    <property type="evidence" value="ECO:0007669"/>
    <property type="project" value="UniProtKB-SubCell"/>
</dbReference>
<dbReference type="OrthoDB" id="443402at2759"/>
<feature type="region of interest" description="Disordered" evidence="17">
    <location>
        <begin position="1"/>
        <end position="126"/>
    </location>
</feature>
<evidence type="ECO:0000256" key="8">
    <source>
        <dbReference type="ARBA" id="ARBA00022737"/>
    </source>
</evidence>
<dbReference type="GO" id="GO:0140956">
    <property type="term" value="F:histone H3K79 trimethyltransferase activity"/>
    <property type="evidence" value="ECO:0007669"/>
    <property type="project" value="UniProtKB-EC"/>
</dbReference>
<feature type="compositionally biased region" description="Basic residues" evidence="17">
    <location>
        <begin position="1"/>
        <end position="12"/>
    </location>
</feature>
<keyword evidence="11 15" id="KW-0804">Transcription</keyword>
<feature type="binding site" evidence="16">
    <location>
        <begin position="348"/>
        <end position="357"/>
    </location>
    <ligand>
        <name>S-adenosyl-L-methionine</name>
        <dbReference type="ChEBI" id="CHEBI:59789"/>
    </ligand>
</feature>
<dbReference type="PANTHER" id="PTHR21451:SF0">
    <property type="entry name" value="HISTONE-LYSINE N-METHYLTRANSFERASE, H3 LYSINE-79 SPECIFIC"/>
    <property type="match status" value="1"/>
</dbReference>
<evidence type="ECO:0000256" key="16">
    <source>
        <dbReference type="PIRSR" id="PIRSR017570-1"/>
    </source>
</evidence>
<sequence>MFNVKQAKKPVIKKVLEPVKEPPKKKPLPQRHPSLSTPAQALARDAARRSPAVKSRPTTNGHSNGLKPRSKPSPAVRTPAPLKRKRPGTPLQVLSSDSEGDDDFSTDGEVKRRKQAPKVDSLEPDTRRDIWTTSTLVSAEDIGALIHGADLTSGKHKAATGIGPELFNPAFGIAEGEEVPVLELQYPSAAPPERFQLVYPKDGSEYRPLYDIVDTIEAILTHYFPPSQSATLTDESTGIPRRLRVAFKAVNLSDFRAVVDEFNTLMRTSLKDGTIIKHLSTLHQVPITLIERILECQTYERTIAPHVAELKVPKKDLKETKNNVYGEIKPRFAHDIFRETKLRSGQVFIDLGSGVGNVAVQAALETGAESWGIEIMPKPAMYAVHQKHEFEARCKLWGIRPGAANLVTGDFLASPEIDNVLKRADVVLVNNRVFEADLNNKLVMKFLDLKEGCQIVSLEPFVTKDHKISERNSWDPKNLLRFVKEMHYGSDRVSWSNDPGEWWMAVKDSEPMRKFGLV</sequence>
<evidence type="ECO:0000256" key="17">
    <source>
        <dbReference type="SAM" id="MobiDB-lite"/>
    </source>
</evidence>
<evidence type="ECO:0000313" key="19">
    <source>
        <dbReference type="EMBL" id="KAF2104910.1"/>
    </source>
</evidence>
<accession>A0A9P4IT60</accession>
<comment type="catalytic activity">
    <reaction evidence="14 15">
        <text>L-lysyl(79)-[histone H3] + 3 S-adenosyl-L-methionine = N(6),N(6),N(6)-trimethyl-L-lysyl(79)-[histone H3] + 3 S-adenosyl-L-homocysteine + 3 H(+)</text>
        <dbReference type="Rhea" id="RHEA:60328"/>
        <dbReference type="Rhea" id="RHEA-COMP:15549"/>
        <dbReference type="Rhea" id="RHEA-COMP:15552"/>
        <dbReference type="ChEBI" id="CHEBI:15378"/>
        <dbReference type="ChEBI" id="CHEBI:29969"/>
        <dbReference type="ChEBI" id="CHEBI:57856"/>
        <dbReference type="ChEBI" id="CHEBI:59789"/>
        <dbReference type="ChEBI" id="CHEBI:61961"/>
        <dbReference type="EC" id="2.1.1.360"/>
    </reaction>
</comment>
<dbReference type="GO" id="GO:0031509">
    <property type="term" value="P:subtelomeric heterochromatin formation"/>
    <property type="evidence" value="ECO:0007669"/>
    <property type="project" value="InterPro"/>
</dbReference>
<keyword evidence="12 15" id="KW-0539">Nucleus</keyword>
<dbReference type="EC" id="2.1.1.360" evidence="3 15"/>
<feature type="compositionally biased region" description="Basic and acidic residues" evidence="17">
    <location>
        <begin position="14"/>
        <end position="24"/>
    </location>
</feature>
<dbReference type="PIRSF" id="PIRSF017570">
    <property type="entry name" value="Histone_H3-K79_MeTrfase"/>
    <property type="match status" value="1"/>
</dbReference>
<evidence type="ECO:0000313" key="20">
    <source>
        <dbReference type="Proteomes" id="UP000799772"/>
    </source>
</evidence>
<feature type="domain" description="DOT1" evidence="18">
    <location>
        <begin position="193"/>
        <end position="518"/>
    </location>
</feature>
<keyword evidence="5 15" id="KW-0489">Methyltransferase</keyword>
<dbReference type="EMBL" id="ML978121">
    <property type="protein sequence ID" value="KAF2104910.1"/>
    <property type="molecule type" value="Genomic_DNA"/>
</dbReference>
<dbReference type="Gene3D" id="1.10.260.170">
    <property type="match status" value="1"/>
</dbReference>
<dbReference type="PROSITE" id="PS51569">
    <property type="entry name" value="DOT1"/>
    <property type="match status" value="1"/>
</dbReference>
<evidence type="ECO:0000256" key="11">
    <source>
        <dbReference type="ARBA" id="ARBA00023163"/>
    </source>
</evidence>
<evidence type="ECO:0000256" key="2">
    <source>
        <dbReference type="ARBA" id="ARBA00004123"/>
    </source>
</evidence>
<dbReference type="InterPro" id="IPR021162">
    <property type="entry name" value="Dot1"/>
</dbReference>
<dbReference type="Proteomes" id="UP000799772">
    <property type="component" value="Unassembled WGS sequence"/>
</dbReference>
<dbReference type="GO" id="GO:0000786">
    <property type="term" value="C:nucleosome"/>
    <property type="evidence" value="ECO:0007669"/>
    <property type="project" value="InterPro"/>
</dbReference>
<dbReference type="GO" id="GO:0032259">
    <property type="term" value="P:methylation"/>
    <property type="evidence" value="ECO:0007669"/>
    <property type="project" value="UniProtKB-KW"/>
</dbReference>
<evidence type="ECO:0000256" key="5">
    <source>
        <dbReference type="ARBA" id="ARBA00022603"/>
    </source>
</evidence>
<evidence type="ECO:0000256" key="15">
    <source>
        <dbReference type="PIRNR" id="PIRNR017570"/>
    </source>
</evidence>
<dbReference type="InterPro" id="IPR030445">
    <property type="entry name" value="H3-K79_meTrfase"/>
</dbReference>
<dbReference type="InterPro" id="IPR029063">
    <property type="entry name" value="SAM-dependent_MTases_sf"/>
</dbReference>
<evidence type="ECO:0000256" key="10">
    <source>
        <dbReference type="ARBA" id="ARBA00023015"/>
    </source>
</evidence>
<protein>
    <recommendedName>
        <fullName evidence="4 15">Histone-lysine N-methyltransferase, H3 lysine-79 specific</fullName>
        <ecNumber evidence="3 15">2.1.1.360</ecNumber>
    </recommendedName>
    <alternativeName>
        <fullName evidence="13 15">Histone H3-K79 methyltransferase</fullName>
    </alternativeName>
</protein>
<feature type="binding site" evidence="16">
    <location>
        <begin position="410"/>
        <end position="411"/>
    </location>
    <ligand>
        <name>S-adenosyl-L-methionine</name>
        <dbReference type="ChEBI" id="CHEBI:59789"/>
    </ligand>
</feature>
<dbReference type="FunFam" id="3.40.50.150:FF:000033">
    <property type="entry name" value="Histone-lysine N-methyltransferase, H3 lysine-79 specific"/>
    <property type="match status" value="1"/>
</dbReference>
<keyword evidence="8" id="KW-0677">Repeat</keyword>
<gene>
    <name evidence="19" type="ORF">NA57DRAFT_71111</name>
</gene>
<dbReference type="CDD" id="cd02440">
    <property type="entry name" value="AdoMet_MTases"/>
    <property type="match status" value="1"/>
</dbReference>
<dbReference type="InterPro" id="IPR025789">
    <property type="entry name" value="DOT1_dom"/>
</dbReference>
<evidence type="ECO:0000256" key="13">
    <source>
        <dbReference type="ARBA" id="ARBA00029821"/>
    </source>
</evidence>
<dbReference type="GO" id="GO:0000077">
    <property type="term" value="P:DNA damage checkpoint signaling"/>
    <property type="evidence" value="ECO:0007669"/>
    <property type="project" value="InterPro"/>
</dbReference>
<dbReference type="AlphaFoldDB" id="A0A9P4IT60"/>
<comment type="caution">
    <text evidence="19">The sequence shown here is derived from an EMBL/GenBank/DDBJ whole genome shotgun (WGS) entry which is preliminary data.</text>
</comment>
<name>A0A9P4IT60_9PEZI</name>
<evidence type="ECO:0000256" key="4">
    <source>
        <dbReference type="ARBA" id="ARBA00020987"/>
    </source>
</evidence>
<evidence type="ECO:0000256" key="14">
    <source>
        <dbReference type="ARBA" id="ARBA00047770"/>
    </source>
</evidence>
<dbReference type="SUPFAM" id="SSF53335">
    <property type="entry name" value="S-adenosyl-L-methionine-dependent methyltransferases"/>
    <property type="match status" value="1"/>
</dbReference>
<feature type="binding site" evidence="16">
    <location>
        <position position="374"/>
    </location>
    <ligand>
        <name>S-adenosyl-L-methionine</name>
        <dbReference type="ChEBI" id="CHEBI:59789"/>
    </ligand>
</feature>
<dbReference type="Pfam" id="PF08123">
    <property type="entry name" value="DOT1"/>
    <property type="match status" value="1"/>
</dbReference>
<proteinExistence type="inferred from homology"/>
<comment type="function">
    <text evidence="1 15">Histone methyltransferase that specifically trimethylates histone H3 to form H3K79me3. This methylation is required for telomere silencing and for the pachytene checkpoint during the meiotic cell cycle by allowing the recruitment of RAD9 to double strand breaks. Nucleosomes are preferred as substrate compared to free histone.</text>
</comment>
<evidence type="ECO:0000256" key="6">
    <source>
        <dbReference type="ARBA" id="ARBA00022679"/>
    </source>
</evidence>
<evidence type="ECO:0000256" key="7">
    <source>
        <dbReference type="ARBA" id="ARBA00022691"/>
    </source>
</evidence>
<organism evidence="19 20">
    <name type="scientific">Rhizodiscina lignyota</name>
    <dbReference type="NCBI Taxonomy" id="1504668"/>
    <lineage>
        <taxon>Eukaryota</taxon>
        <taxon>Fungi</taxon>
        <taxon>Dikarya</taxon>
        <taxon>Ascomycota</taxon>
        <taxon>Pezizomycotina</taxon>
        <taxon>Dothideomycetes</taxon>
        <taxon>Pleosporomycetidae</taxon>
        <taxon>Aulographales</taxon>
        <taxon>Rhizodiscinaceae</taxon>
        <taxon>Rhizodiscina</taxon>
    </lineage>
</organism>
<evidence type="ECO:0000256" key="1">
    <source>
        <dbReference type="ARBA" id="ARBA00003482"/>
    </source>
</evidence>
<comment type="subcellular location">
    <subcellularLocation>
        <location evidence="2 15">Nucleus</location>
    </subcellularLocation>
</comment>
<evidence type="ECO:0000256" key="12">
    <source>
        <dbReference type="ARBA" id="ARBA00023242"/>
    </source>
</evidence>
<keyword evidence="6 15" id="KW-0808">Transferase</keyword>
<dbReference type="GO" id="GO:0000781">
    <property type="term" value="C:chromosome, telomeric region"/>
    <property type="evidence" value="ECO:0007669"/>
    <property type="project" value="GOC"/>
</dbReference>
<keyword evidence="10 15" id="KW-0805">Transcription regulation</keyword>
<dbReference type="PANTHER" id="PTHR21451">
    <property type="entry name" value="HISTONE H3 METHYLTRANSFERASE"/>
    <property type="match status" value="1"/>
</dbReference>
<evidence type="ECO:0000256" key="9">
    <source>
        <dbReference type="ARBA" id="ARBA00022853"/>
    </source>
</evidence>
<dbReference type="GO" id="GO:0042393">
    <property type="term" value="F:histone binding"/>
    <property type="evidence" value="ECO:0007669"/>
    <property type="project" value="InterPro"/>
</dbReference>
<comment type="similarity">
    <text evidence="15">Belongs to the class I-like SAM-binding methyltransferase superfamily. DOT1 family.</text>
</comment>
<reference evidence="19" key="1">
    <citation type="journal article" date="2020" name="Stud. Mycol.">
        <title>101 Dothideomycetes genomes: a test case for predicting lifestyles and emergence of pathogens.</title>
        <authorList>
            <person name="Haridas S."/>
            <person name="Albert R."/>
            <person name="Binder M."/>
            <person name="Bloem J."/>
            <person name="Labutti K."/>
            <person name="Salamov A."/>
            <person name="Andreopoulos B."/>
            <person name="Baker S."/>
            <person name="Barry K."/>
            <person name="Bills G."/>
            <person name="Bluhm B."/>
            <person name="Cannon C."/>
            <person name="Castanera R."/>
            <person name="Culley D."/>
            <person name="Daum C."/>
            <person name="Ezra D."/>
            <person name="Gonzalez J."/>
            <person name="Henrissat B."/>
            <person name="Kuo A."/>
            <person name="Liang C."/>
            <person name="Lipzen A."/>
            <person name="Lutzoni F."/>
            <person name="Magnuson J."/>
            <person name="Mondo S."/>
            <person name="Nolan M."/>
            <person name="Ohm R."/>
            <person name="Pangilinan J."/>
            <person name="Park H.-J."/>
            <person name="Ramirez L."/>
            <person name="Alfaro M."/>
            <person name="Sun H."/>
            <person name="Tritt A."/>
            <person name="Yoshinaga Y."/>
            <person name="Zwiers L.-H."/>
            <person name="Turgeon B."/>
            <person name="Goodwin S."/>
            <person name="Spatafora J."/>
            <person name="Crous P."/>
            <person name="Grigoriev I."/>
        </authorList>
    </citation>
    <scope>NUCLEOTIDE SEQUENCE</scope>
    <source>
        <strain evidence="19">CBS 133067</strain>
    </source>
</reference>
<keyword evidence="9 15" id="KW-0156">Chromatin regulator</keyword>
<dbReference type="GO" id="GO:0006281">
    <property type="term" value="P:DNA repair"/>
    <property type="evidence" value="ECO:0007669"/>
    <property type="project" value="InterPro"/>
</dbReference>
<evidence type="ECO:0000256" key="3">
    <source>
        <dbReference type="ARBA" id="ARBA00012190"/>
    </source>
</evidence>